<dbReference type="Proteomes" id="UP000254968">
    <property type="component" value="Unassembled WGS sequence"/>
</dbReference>
<feature type="compositionally biased region" description="Low complexity" evidence="1">
    <location>
        <begin position="167"/>
        <end position="176"/>
    </location>
</feature>
<proteinExistence type="predicted"/>
<gene>
    <name evidence="2" type="ORF">NCTC13315_01022</name>
</gene>
<evidence type="ECO:0000256" key="1">
    <source>
        <dbReference type="SAM" id="MobiDB-lite"/>
    </source>
</evidence>
<keyword evidence="3" id="KW-1185">Reference proteome</keyword>
<organism evidence="2 3">
    <name type="scientific">Legionella beliardensis</name>
    <dbReference type="NCBI Taxonomy" id="91822"/>
    <lineage>
        <taxon>Bacteria</taxon>
        <taxon>Pseudomonadati</taxon>
        <taxon>Pseudomonadota</taxon>
        <taxon>Gammaproteobacteria</taxon>
        <taxon>Legionellales</taxon>
        <taxon>Legionellaceae</taxon>
        <taxon>Legionella</taxon>
    </lineage>
</organism>
<name>A0A378I0J5_9GAMM</name>
<sequence>MVGNMAWQSHYFKRDISEVRAVGEFKEAFKQVTQEMVEDVRWTQEEKEVMQLISENNDPRAIHRQIQLDNESNKKIADVYFMVLLNSLIRSKIQVPFKLPEKEISSWPNDYPIEQFAKDILKHKKSLSSSPVGNEIMKAASDYAVLYESTVGKTAHQTTDRSEKASSKLSKSSASSTFDNVSNTLGFLYGLSDGLLSTLSNPYPSTTTMMSESARVGYAAGIFAKAVFELGSLAIHLMK</sequence>
<feature type="region of interest" description="Disordered" evidence="1">
    <location>
        <begin position="156"/>
        <end position="177"/>
    </location>
</feature>
<evidence type="ECO:0000313" key="3">
    <source>
        <dbReference type="Proteomes" id="UP000254968"/>
    </source>
</evidence>
<accession>A0A378I0J5</accession>
<dbReference type="EMBL" id="UGNV01000001">
    <property type="protein sequence ID" value="STX28492.1"/>
    <property type="molecule type" value="Genomic_DNA"/>
</dbReference>
<protein>
    <submittedName>
        <fullName evidence="2">Uncharacterized protein</fullName>
    </submittedName>
</protein>
<reference evidence="2 3" key="1">
    <citation type="submission" date="2018-06" db="EMBL/GenBank/DDBJ databases">
        <authorList>
            <consortium name="Pathogen Informatics"/>
            <person name="Doyle S."/>
        </authorList>
    </citation>
    <scope>NUCLEOTIDE SEQUENCE [LARGE SCALE GENOMIC DNA]</scope>
    <source>
        <strain evidence="2 3">NCTC13315</strain>
    </source>
</reference>
<evidence type="ECO:0000313" key="2">
    <source>
        <dbReference type="EMBL" id="STX28492.1"/>
    </source>
</evidence>
<dbReference type="AlphaFoldDB" id="A0A378I0J5"/>